<evidence type="ECO:0000256" key="1">
    <source>
        <dbReference type="ARBA" id="ARBA00022801"/>
    </source>
</evidence>
<dbReference type="PROSITE" id="PS00893">
    <property type="entry name" value="NUDIX_BOX"/>
    <property type="match status" value="1"/>
</dbReference>
<dbReference type="FunFam" id="3.90.79.10:FF:000060">
    <property type="entry name" value="Nudix hydrolase 1"/>
    <property type="match status" value="1"/>
</dbReference>
<proteinExistence type="inferred from homology"/>
<sequence>MVVACPLQRIFEDFFLSKITKGHLGTDKVPKANLTVILFDIYHIRLKYRRFCTPYLYNQTSTKDRTTRSVYLDVQIAAVSELMDSSSVAHQKYQLVDNVRFKSGRSSKSKFRSMSHQGSTACHVISVGMLRSFASVPLSVERIEDFAFQPNMAPEVRVGVGVFVLYSSQESSTNPRFVMGKRLNSHGSGTYALPGGHLEFGETPEDCAIREVLEETGLEISEPKFLTATNDYMPAEGKHYITLFMVCVRKNEEQVPQVLEPHKCESWDWVSWEDLKSATDEQNNARDNDVLERPLFLPLLNLARQRPETVPRIE</sequence>
<evidence type="ECO:0000313" key="4">
    <source>
        <dbReference type="EMBL" id="KFX45569.1"/>
    </source>
</evidence>
<dbReference type="SUPFAM" id="SSF55811">
    <property type="entry name" value="Nudix"/>
    <property type="match status" value="1"/>
</dbReference>
<reference evidence="4" key="1">
    <citation type="journal article" date="2014" name="PLoS Genet.">
        <title>Signature Gene Expression Reveals Novel Clues to the Molecular Mechanisms of Dimorphic Transition in Penicillium marneffei.</title>
        <authorList>
            <person name="Yang E."/>
            <person name="Wang G."/>
            <person name="Cai J."/>
            <person name="Woo P.C."/>
            <person name="Lau S.K."/>
            <person name="Yuen K.-Y."/>
            <person name="Chow W.-N."/>
            <person name="Lin X."/>
        </authorList>
    </citation>
    <scope>NUCLEOTIDE SEQUENCE [LARGE SCALE GENOMIC DNA]</scope>
    <source>
        <strain evidence="4">PM1</strain>
    </source>
</reference>
<dbReference type="InterPro" id="IPR020476">
    <property type="entry name" value="Nudix_hydrolase"/>
</dbReference>
<dbReference type="CDD" id="cd04678">
    <property type="entry name" value="NUDIX_MTH2_Nudt15"/>
    <property type="match status" value="1"/>
</dbReference>
<organism evidence="4">
    <name type="scientific">Talaromyces marneffei PM1</name>
    <dbReference type="NCBI Taxonomy" id="1077442"/>
    <lineage>
        <taxon>Eukaryota</taxon>
        <taxon>Fungi</taxon>
        <taxon>Dikarya</taxon>
        <taxon>Ascomycota</taxon>
        <taxon>Pezizomycotina</taxon>
        <taxon>Eurotiomycetes</taxon>
        <taxon>Eurotiomycetidae</taxon>
        <taxon>Eurotiales</taxon>
        <taxon>Trichocomaceae</taxon>
        <taxon>Talaromyces</taxon>
        <taxon>Talaromyces sect. Talaromyces</taxon>
    </lineage>
</organism>
<dbReference type="PROSITE" id="PS51462">
    <property type="entry name" value="NUDIX"/>
    <property type="match status" value="1"/>
</dbReference>
<evidence type="ECO:0000256" key="2">
    <source>
        <dbReference type="RuleBase" id="RU003476"/>
    </source>
</evidence>
<dbReference type="eggNOG" id="ENOG502S3YT">
    <property type="taxonomic scope" value="Eukaryota"/>
</dbReference>
<dbReference type="Pfam" id="PF00293">
    <property type="entry name" value="NUDIX"/>
    <property type="match status" value="1"/>
</dbReference>
<dbReference type="GO" id="GO:0006203">
    <property type="term" value="P:dGTP catabolic process"/>
    <property type="evidence" value="ECO:0007669"/>
    <property type="project" value="TreeGrafter"/>
</dbReference>
<comment type="caution">
    <text evidence="4">The sequence shown here is derived from an EMBL/GenBank/DDBJ whole genome shotgun (WGS) entry which is preliminary data.</text>
</comment>
<protein>
    <submittedName>
        <fullName evidence="4">Nudix hydrolase 1</fullName>
    </submittedName>
</protein>
<dbReference type="InterPro" id="IPR000086">
    <property type="entry name" value="NUDIX_hydrolase_dom"/>
</dbReference>
<dbReference type="InterPro" id="IPR020084">
    <property type="entry name" value="NUDIX_hydrolase_CS"/>
</dbReference>
<comment type="similarity">
    <text evidence="2">Belongs to the Nudix hydrolase family.</text>
</comment>
<evidence type="ECO:0000259" key="3">
    <source>
        <dbReference type="PROSITE" id="PS51462"/>
    </source>
</evidence>
<dbReference type="EMBL" id="JPOX01000022">
    <property type="protein sequence ID" value="KFX45569.1"/>
    <property type="molecule type" value="Genomic_DNA"/>
</dbReference>
<dbReference type="AlphaFoldDB" id="A0A093V6J1"/>
<dbReference type="Gene3D" id="3.90.79.10">
    <property type="entry name" value="Nucleoside Triphosphate Pyrophosphohydrolase"/>
    <property type="match status" value="1"/>
</dbReference>
<dbReference type="PANTHER" id="PTHR16099">
    <property type="entry name" value="8-OXO-DGTP DIPHOSPHATES NUDT15"/>
    <property type="match status" value="1"/>
</dbReference>
<accession>A0A093V6J1</accession>
<dbReference type="PRINTS" id="PR00502">
    <property type="entry name" value="NUDIXFAMILY"/>
</dbReference>
<gene>
    <name evidence="4" type="ORF">GQ26_0220020</name>
</gene>
<dbReference type="GO" id="GO:0035539">
    <property type="term" value="F:8-oxo-7,8-dihydrodeoxyguanosine triphosphate pyrophosphatase activity"/>
    <property type="evidence" value="ECO:0007669"/>
    <property type="project" value="TreeGrafter"/>
</dbReference>
<keyword evidence="1 2" id="KW-0378">Hydrolase</keyword>
<name>A0A093V6J1_TALMA</name>
<feature type="domain" description="Nudix hydrolase" evidence="3">
    <location>
        <begin position="155"/>
        <end position="298"/>
    </location>
</feature>
<dbReference type="HOGENOM" id="CLU_886167_0_0_1"/>
<dbReference type="InterPro" id="IPR015797">
    <property type="entry name" value="NUDIX_hydrolase-like_dom_sf"/>
</dbReference>
<dbReference type="GO" id="GO:0005829">
    <property type="term" value="C:cytosol"/>
    <property type="evidence" value="ECO:0007669"/>
    <property type="project" value="TreeGrafter"/>
</dbReference>
<dbReference type="PANTHER" id="PTHR16099:SF5">
    <property type="entry name" value="NUCLEOTIDE TRIPHOSPHATE DIPHOSPHATASE NUDT15"/>
    <property type="match status" value="1"/>
</dbReference>